<dbReference type="SUPFAM" id="SSF52047">
    <property type="entry name" value="RNI-like"/>
    <property type="match status" value="1"/>
</dbReference>
<name>A0A8H6Y561_9AGAR</name>
<comment type="caution">
    <text evidence="1">The sequence shown here is derived from an EMBL/GenBank/DDBJ whole genome shotgun (WGS) entry which is preliminary data.</text>
</comment>
<accession>A0A8H6Y561</accession>
<keyword evidence="2" id="KW-1185">Reference proteome</keyword>
<dbReference type="AlphaFoldDB" id="A0A8H6Y561"/>
<evidence type="ECO:0000313" key="2">
    <source>
        <dbReference type="Proteomes" id="UP000623467"/>
    </source>
</evidence>
<gene>
    <name evidence="1" type="ORF">MSAN_01537900</name>
</gene>
<dbReference type="EMBL" id="JACAZH010000012">
    <property type="protein sequence ID" value="KAF7353483.1"/>
    <property type="molecule type" value="Genomic_DNA"/>
</dbReference>
<sequence>MAHHNLAGVLRAKPTCPQELIDFILDKTDSADKGTLKSCALVARSFRPTSQKLIFSAVTILPPGCDSIPALERLADVLSSSPHLALHVRTLYLFQPGLNKPCEWMQSDMLPAILSMFINLESLNIQIYDWKRLASNCEQAIYALITRSSLSSIELKGARFRDTSLLPLLRCLPTSLESASFSDVFAARWSYRDDLQRASAELHKLRLASLHLDSFAPTLLHWAIRAVDLKCLQDLHTTVKEDTYDVVQQLLDSAVYVETYHLFFWDTFSNPENPDLGKMQCLRTLEISVVLNWEETEEVEGEDRDNPLDDAMRTLNTAPHSIEHLVLNLNIWNPDELSYFMEPVWDLGEDCPALWDVVVRIRSRYDDKSALQRGIRYLEGVFYRLHERGILTVIAVHPDE</sequence>
<proteinExistence type="predicted"/>
<protein>
    <submittedName>
        <fullName evidence="1">Uncharacterized protein</fullName>
    </submittedName>
</protein>
<reference evidence="1" key="1">
    <citation type="submission" date="2020-05" db="EMBL/GenBank/DDBJ databases">
        <title>Mycena genomes resolve the evolution of fungal bioluminescence.</title>
        <authorList>
            <person name="Tsai I.J."/>
        </authorList>
    </citation>
    <scope>NUCLEOTIDE SEQUENCE</scope>
    <source>
        <strain evidence="1">160909Yilan</strain>
    </source>
</reference>
<evidence type="ECO:0000313" key="1">
    <source>
        <dbReference type="EMBL" id="KAF7353483.1"/>
    </source>
</evidence>
<dbReference type="Proteomes" id="UP000623467">
    <property type="component" value="Unassembled WGS sequence"/>
</dbReference>
<dbReference type="OrthoDB" id="3022813at2759"/>
<organism evidence="1 2">
    <name type="scientific">Mycena sanguinolenta</name>
    <dbReference type="NCBI Taxonomy" id="230812"/>
    <lineage>
        <taxon>Eukaryota</taxon>
        <taxon>Fungi</taxon>
        <taxon>Dikarya</taxon>
        <taxon>Basidiomycota</taxon>
        <taxon>Agaricomycotina</taxon>
        <taxon>Agaricomycetes</taxon>
        <taxon>Agaricomycetidae</taxon>
        <taxon>Agaricales</taxon>
        <taxon>Marasmiineae</taxon>
        <taxon>Mycenaceae</taxon>
        <taxon>Mycena</taxon>
    </lineage>
</organism>